<dbReference type="EMBL" id="AP019537">
    <property type="protein sequence ID" value="BBJ02860.1"/>
    <property type="molecule type" value="Genomic_DNA"/>
</dbReference>
<dbReference type="Gene3D" id="3.30.70.1070">
    <property type="entry name" value="Sporulation related repeat"/>
    <property type="match status" value="1"/>
</dbReference>
<gene>
    <name evidence="2" type="ORF">YBY_07080</name>
</gene>
<dbReference type="Pfam" id="PF05036">
    <property type="entry name" value="SPOR"/>
    <property type="match status" value="1"/>
</dbReference>
<evidence type="ECO:0000313" key="2">
    <source>
        <dbReference type="EMBL" id="BBJ02860.1"/>
    </source>
</evidence>
<accession>A0A455W1U9</accession>
<reference evidence="2" key="1">
    <citation type="submission" date="2019-03" db="EMBL/GenBank/DDBJ databases">
        <title>Whole genome analysis of nitrate-reducing bacteria Marinobacter hydrocarbonoclasticus YB03.</title>
        <authorList>
            <person name="Azam A.H."/>
            <person name="Yuk S.R."/>
            <person name="Kamarisima K."/>
            <person name="Miyanaga K."/>
            <person name="Tanji Y."/>
        </authorList>
    </citation>
    <scope>NUCLEOTIDE SEQUENCE</scope>
    <source>
        <strain evidence="2">YB03</strain>
    </source>
</reference>
<dbReference type="InterPro" id="IPR007730">
    <property type="entry name" value="SPOR-like_dom"/>
</dbReference>
<feature type="domain" description="SPOR" evidence="1">
    <location>
        <begin position="6"/>
        <end position="84"/>
    </location>
</feature>
<dbReference type="InterPro" id="IPR036680">
    <property type="entry name" value="SPOR-like_sf"/>
</dbReference>
<evidence type="ECO:0000259" key="1">
    <source>
        <dbReference type="PROSITE" id="PS51724"/>
    </source>
</evidence>
<organism evidence="2">
    <name type="scientific">Marinobacter nauticus</name>
    <name type="common">Marinobacter hydrocarbonoclasticus</name>
    <name type="synonym">Marinobacter aquaeolei</name>
    <dbReference type="NCBI Taxonomy" id="2743"/>
    <lineage>
        <taxon>Bacteria</taxon>
        <taxon>Pseudomonadati</taxon>
        <taxon>Pseudomonadota</taxon>
        <taxon>Gammaproteobacteria</taxon>
        <taxon>Pseudomonadales</taxon>
        <taxon>Marinobacteraceae</taxon>
        <taxon>Marinobacter</taxon>
    </lineage>
</organism>
<name>A0A455W1U9_MARNT</name>
<sequence length="88" mass="10118">MPLAQLQQREGWTLQLVAGHQERTILNVLDRQPDNPQLSYTLGERLGQPWFMLVYGEYPSRESAREASGRLPSALGITEPWVRSFESY</sequence>
<dbReference type="PROSITE" id="PS51724">
    <property type="entry name" value="SPOR"/>
    <property type="match status" value="1"/>
</dbReference>
<dbReference type="AlphaFoldDB" id="A0A455W1U9"/>
<dbReference type="GO" id="GO:0042834">
    <property type="term" value="F:peptidoglycan binding"/>
    <property type="evidence" value="ECO:0007669"/>
    <property type="project" value="InterPro"/>
</dbReference>
<proteinExistence type="predicted"/>
<protein>
    <recommendedName>
        <fullName evidence="1">SPOR domain-containing protein</fullName>
    </recommendedName>
</protein>